<sequence>MKLEIDNVELSFSGRKILSGIYVKAEKGKITGLLGSNGCGKSSLLKIIFGNLKPKNKLIKINDQPFLKPLYTSKKVKYLPQHHLFLKNLRLKKAFNLFEAEWNLLISAFPEMGKHADAKFDDLSGGERRLTEIFIIINSSAEFILLDEPFTHLSPLYIEKIMELLQKEKQNKAIILTDHLYRHILDLADNIYLIKDRHSHLIKGPADLEKFNYLREGML</sequence>
<evidence type="ECO:0000256" key="3">
    <source>
        <dbReference type="ARBA" id="ARBA00022741"/>
    </source>
</evidence>
<keyword evidence="4 7" id="KW-0067">ATP-binding</keyword>
<comment type="similarity">
    <text evidence="1">Belongs to the ABC transporter superfamily.</text>
</comment>
<evidence type="ECO:0000313" key="8">
    <source>
        <dbReference type="Proteomes" id="UP001248819"/>
    </source>
</evidence>
<name>A0ABU3CWH4_9FLAO</name>
<dbReference type="Proteomes" id="UP001248819">
    <property type="component" value="Unassembled WGS sequence"/>
</dbReference>
<dbReference type="RefSeq" id="WP_311484863.1">
    <property type="nucleotide sequence ID" value="NZ_JAVRHP010000056.1"/>
</dbReference>
<dbReference type="EMBL" id="JAVRHP010000056">
    <property type="protein sequence ID" value="MDT0650694.1"/>
    <property type="molecule type" value="Genomic_DNA"/>
</dbReference>
<dbReference type="InterPro" id="IPR003593">
    <property type="entry name" value="AAA+_ATPase"/>
</dbReference>
<gene>
    <name evidence="7" type="ORF">RM529_11085</name>
</gene>
<evidence type="ECO:0000256" key="4">
    <source>
        <dbReference type="ARBA" id="ARBA00022840"/>
    </source>
</evidence>
<keyword evidence="3" id="KW-0547">Nucleotide-binding</keyword>
<evidence type="ECO:0000256" key="2">
    <source>
        <dbReference type="ARBA" id="ARBA00022448"/>
    </source>
</evidence>
<keyword evidence="5" id="KW-0029">Amino-acid transport</keyword>
<evidence type="ECO:0000259" key="6">
    <source>
        <dbReference type="PROSITE" id="PS50893"/>
    </source>
</evidence>
<dbReference type="PANTHER" id="PTHR43820">
    <property type="entry name" value="HIGH-AFFINITY BRANCHED-CHAIN AMINO ACID TRANSPORT ATP-BINDING PROTEIN LIVF"/>
    <property type="match status" value="1"/>
</dbReference>
<dbReference type="Gene3D" id="3.40.50.300">
    <property type="entry name" value="P-loop containing nucleotide triphosphate hydrolases"/>
    <property type="match status" value="1"/>
</dbReference>
<organism evidence="7 8">
    <name type="scientific">Autumnicola edwardsiae</name>
    <dbReference type="NCBI Taxonomy" id="3075594"/>
    <lineage>
        <taxon>Bacteria</taxon>
        <taxon>Pseudomonadati</taxon>
        <taxon>Bacteroidota</taxon>
        <taxon>Flavobacteriia</taxon>
        <taxon>Flavobacteriales</taxon>
        <taxon>Flavobacteriaceae</taxon>
        <taxon>Autumnicola</taxon>
    </lineage>
</organism>
<feature type="domain" description="ABC transporter" evidence="6">
    <location>
        <begin position="3"/>
        <end position="214"/>
    </location>
</feature>
<evidence type="ECO:0000256" key="1">
    <source>
        <dbReference type="ARBA" id="ARBA00005417"/>
    </source>
</evidence>
<comment type="caution">
    <text evidence="7">The sequence shown here is derived from an EMBL/GenBank/DDBJ whole genome shotgun (WGS) entry which is preliminary data.</text>
</comment>
<protein>
    <submittedName>
        <fullName evidence="7">ABC transporter ATP-binding protein</fullName>
    </submittedName>
</protein>
<dbReference type="SUPFAM" id="SSF52540">
    <property type="entry name" value="P-loop containing nucleoside triphosphate hydrolases"/>
    <property type="match status" value="1"/>
</dbReference>
<dbReference type="SMART" id="SM00382">
    <property type="entry name" value="AAA"/>
    <property type="match status" value="1"/>
</dbReference>
<evidence type="ECO:0000313" key="7">
    <source>
        <dbReference type="EMBL" id="MDT0650694.1"/>
    </source>
</evidence>
<reference evidence="7 8" key="1">
    <citation type="submission" date="2023-09" db="EMBL/GenBank/DDBJ databases">
        <authorList>
            <person name="Rey-Velasco X."/>
        </authorList>
    </citation>
    <scope>NUCLEOTIDE SEQUENCE [LARGE SCALE GENOMIC DNA]</scope>
    <source>
        <strain evidence="7 8">F297</strain>
    </source>
</reference>
<evidence type="ECO:0000256" key="5">
    <source>
        <dbReference type="ARBA" id="ARBA00022970"/>
    </source>
</evidence>
<dbReference type="InterPro" id="IPR003439">
    <property type="entry name" value="ABC_transporter-like_ATP-bd"/>
</dbReference>
<keyword evidence="8" id="KW-1185">Reference proteome</keyword>
<dbReference type="GO" id="GO:0005524">
    <property type="term" value="F:ATP binding"/>
    <property type="evidence" value="ECO:0007669"/>
    <property type="project" value="UniProtKB-KW"/>
</dbReference>
<dbReference type="PROSITE" id="PS50893">
    <property type="entry name" value="ABC_TRANSPORTER_2"/>
    <property type="match status" value="1"/>
</dbReference>
<dbReference type="InterPro" id="IPR027417">
    <property type="entry name" value="P-loop_NTPase"/>
</dbReference>
<accession>A0ABU3CWH4</accession>
<dbReference type="InterPro" id="IPR052156">
    <property type="entry name" value="BCAA_Transport_ATP-bd_LivF"/>
</dbReference>
<keyword evidence="2" id="KW-0813">Transport</keyword>
<dbReference type="Pfam" id="PF00005">
    <property type="entry name" value="ABC_tran"/>
    <property type="match status" value="1"/>
</dbReference>
<dbReference type="PANTHER" id="PTHR43820:SF4">
    <property type="entry name" value="HIGH-AFFINITY BRANCHED-CHAIN AMINO ACID TRANSPORT ATP-BINDING PROTEIN LIVF"/>
    <property type="match status" value="1"/>
</dbReference>
<proteinExistence type="inferred from homology"/>